<dbReference type="Proteomes" id="UP000486351">
    <property type="component" value="Unassembled WGS sequence"/>
</dbReference>
<proteinExistence type="predicted"/>
<dbReference type="AlphaFoldDB" id="A0A6G0SM49"/>
<comment type="caution">
    <text evidence="1">The sequence shown here is derived from an EMBL/GenBank/DDBJ whole genome shotgun (WGS) entry which is preliminary data.</text>
</comment>
<evidence type="ECO:0000313" key="1">
    <source>
        <dbReference type="EMBL" id="KAE9361683.1"/>
    </source>
</evidence>
<accession>A0A6G0SM49</accession>
<evidence type="ECO:0000313" key="2">
    <source>
        <dbReference type="Proteomes" id="UP000486351"/>
    </source>
</evidence>
<reference evidence="1 2" key="1">
    <citation type="submission" date="2018-09" db="EMBL/GenBank/DDBJ databases">
        <title>Genomic investigation of the strawberry pathogen Phytophthora fragariae indicates pathogenicity is determined by transcriptional variation in three key races.</title>
        <authorList>
            <person name="Adams T.M."/>
            <person name="Armitage A.D."/>
            <person name="Sobczyk M.K."/>
            <person name="Bates H.J."/>
            <person name="Dunwell J.M."/>
            <person name="Nellist C.F."/>
            <person name="Harrison R.J."/>
        </authorList>
    </citation>
    <scope>NUCLEOTIDE SEQUENCE [LARGE SCALE GENOMIC DNA]</scope>
    <source>
        <strain evidence="1 2">NOV-77</strain>
    </source>
</reference>
<dbReference type="EMBL" id="QXFY01000018">
    <property type="protein sequence ID" value="KAE9361683.1"/>
    <property type="molecule type" value="Genomic_DNA"/>
</dbReference>
<organism evidence="1 2">
    <name type="scientific">Phytophthora fragariae</name>
    <dbReference type="NCBI Taxonomy" id="53985"/>
    <lineage>
        <taxon>Eukaryota</taxon>
        <taxon>Sar</taxon>
        <taxon>Stramenopiles</taxon>
        <taxon>Oomycota</taxon>
        <taxon>Peronosporomycetes</taxon>
        <taxon>Peronosporales</taxon>
        <taxon>Peronosporaceae</taxon>
        <taxon>Phytophthora</taxon>
    </lineage>
</organism>
<protein>
    <submittedName>
        <fullName evidence="1">Uncharacterized protein</fullName>
    </submittedName>
</protein>
<gene>
    <name evidence="1" type="ORF">PF008_g809</name>
</gene>
<name>A0A6G0SM49_9STRA</name>
<sequence length="63" mass="6656">MRCCLASPRAWNSLAVACNCSASWRPSGCAPPCSFVCGREARTAGCLTGCLYSRIGLGQKIRS</sequence>